<protein>
    <recommendedName>
        <fullName evidence="1">FAD-binding domain-containing protein</fullName>
    </recommendedName>
</protein>
<feature type="domain" description="FAD-binding" evidence="1">
    <location>
        <begin position="5"/>
        <end position="178"/>
    </location>
</feature>
<gene>
    <name evidence="2" type="ORF">Pflav_015920</name>
</gene>
<reference evidence="2 3" key="2">
    <citation type="submission" date="2020-03" db="EMBL/GenBank/DDBJ databases">
        <authorList>
            <person name="Ichikawa N."/>
            <person name="Kimura A."/>
            <person name="Kitahashi Y."/>
            <person name="Uohara A."/>
        </authorList>
    </citation>
    <scope>NUCLEOTIDE SEQUENCE [LARGE SCALE GENOMIC DNA]</scope>
    <source>
        <strain evidence="2 3">NBRC 107702</strain>
    </source>
</reference>
<name>A0A6F8XMY0_9ACTN</name>
<dbReference type="PRINTS" id="PR00420">
    <property type="entry name" value="RNGMNOXGNASE"/>
</dbReference>
<dbReference type="PANTHER" id="PTHR43422:SF3">
    <property type="entry name" value="THIAMINE THIAZOLE SYNTHASE"/>
    <property type="match status" value="1"/>
</dbReference>
<proteinExistence type="predicted"/>
<dbReference type="Pfam" id="PF01494">
    <property type="entry name" value="FAD_binding_3"/>
    <property type="match status" value="1"/>
</dbReference>
<dbReference type="AlphaFoldDB" id="A0A6F8XMY0"/>
<dbReference type="SUPFAM" id="SSF51905">
    <property type="entry name" value="FAD/NAD(P)-binding domain"/>
    <property type="match status" value="1"/>
</dbReference>
<evidence type="ECO:0000313" key="3">
    <source>
        <dbReference type="Proteomes" id="UP000502508"/>
    </source>
</evidence>
<evidence type="ECO:0000313" key="2">
    <source>
        <dbReference type="EMBL" id="BCB75182.1"/>
    </source>
</evidence>
<evidence type="ECO:0000259" key="1">
    <source>
        <dbReference type="Pfam" id="PF01494"/>
    </source>
</evidence>
<reference evidence="2 3" key="1">
    <citation type="submission" date="2020-03" db="EMBL/GenBank/DDBJ databases">
        <title>Whole genome shotgun sequence of Phytohabitans flavus NBRC 107702.</title>
        <authorList>
            <person name="Komaki H."/>
            <person name="Tamura T."/>
        </authorList>
    </citation>
    <scope>NUCLEOTIDE SEQUENCE [LARGE SCALE GENOMIC DNA]</scope>
    <source>
        <strain evidence="2 3">NBRC 107702</strain>
    </source>
</reference>
<dbReference type="KEGG" id="pfla:Pflav_015920"/>
<dbReference type="EMBL" id="AP022870">
    <property type="protein sequence ID" value="BCB75182.1"/>
    <property type="molecule type" value="Genomic_DNA"/>
</dbReference>
<dbReference type="InterPro" id="IPR002938">
    <property type="entry name" value="FAD-bd"/>
</dbReference>
<dbReference type="RefSeq" id="WP_173034824.1">
    <property type="nucleotide sequence ID" value="NZ_AP022870.1"/>
</dbReference>
<dbReference type="Proteomes" id="UP000502508">
    <property type="component" value="Chromosome"/>
</dbReference>
<organism evidence="2 3">
    <name type="scientific">Phytohabitans flavus</name>
    <dbReference type="NCBI Taxonomy" id="1076124"/>
    <lineage>
        <taxon>Bacteria</taxon>
        <taxon>Bacillati</taxon>
        <taxon>Actinomycetota</taxon>
        <taxon>Actinomycetes</taxon>
        <taxon>Micromonosporales</taxon>
        <taxon>Micromonosporaceae</taxon>
    </lineage>
</organism>
<dbReference type="GO" id="GO:0071949">
    <property type="term" value="F:FAD binding"/>
    <property type="evidence" value="ECO:0007669"/>
    <property type="project" value="InterPro"/>
</dbReference>
<keyword evidence="3" id="KW-1185">Reference proteome</keyword>
<sequence length="470" mass="48575">MTPTAVVVGGSIAGLATALALGDAGWRVEVLERAAPPEGDAHRPTVPQARHSHTLTSAGFGVLRERAPDVVGACLAAGAPFLDLTVALPAGPDGRTSEVDDDDLVALACRRSTLERMLYRVVSARRLVSIGHGVAVRGLLLDRSRTSAIGVVTEGGGRIPADVVVDATGHRAAARSWLTAAGVPVPADLTGPSGLRGFTRFYRLAGHGWPGPLNRGNAAGDIWDHYAGVLHPGDGGTFSIAFGVLPDDPAMDALRQPAAFTAVARATPGLGAWLAHGVATPISPVFAITSPPNLLRGLATSPEPPVAGLFPVGDAACVTNPLFGRGMSLALIQAYQLADLLSAGPAAADQGGAAARMAQALFQPWYEHSVRADEERIARWSAAVHGWPAPALPATERPTMRDAARAAATDGTVWRGLVRVLMGLRTPAEVLGDEKLVARIRQAPAPPADPRPAAPTRAELVHIVATADGR</sequence>
<dbReference type="InterPro" id="IPR036188">
    <property type="entry name" value="FAD/NAD-bd_sf"/>
</dbReference>
<dbReference type="PANTHER" id="PTHR43422">
    <property type="entry name" value="THIAMINE THIAZOLE SYNTHASE"/>
    <property type="match status" value="1"/>
</dbReference>
<dbReference type="Gene3D" id="3.50.50.60">
    <property type="entry name" value="FAD/NAD(P)-binding domain"/>
    <property type="match status" value="1"/>
</dbReference>
<accession>A0A6F8XMY0</accession>